<comment type="caution">
    <text evidence="19">The sequence shown here is derived from an EMBL/GenBank/DDBJ whole genome shotgun (WGS) entry which is preliminary data.</text>
</comment>
<organism evidence="19 20">
    <name type="scientific">Perkinsus olseni</name>
    <name type="common">Perkinsus atlanticus</name>
    <dbReference type="NCBI Taxonomy" id="32597"/>
    <lineage>
        <taxon>Eukaryota</taxon>
        <taxon>Sar</taxon>
        <taxon>Alveolata</taxon>
        <taxon>Perkinsozoa</taxon>
        <taxon>Perkinsea</taxon>
        <taxon>Perkinsida</taxon>
        <taxon>Perkinsidae</taxon>
        <taxon>Perkinsus</taxon>
    </lineage>
</organism>
<evidence type="ECO:0000256" key="5">
    <source>
        <dbReference type="ARBA" id="ARBA00022692"/>
    </source>
</evidence>
<feature type="region of interest" description="Disordered" evidence="16">
    <location>
        <begin position="542"/>
        <end position="564"/>
    </location>
</feature>
<dbReference type="GO" id="GO:0016020">
    <property type="term" value="C:membrane"/>
    <property type="evidence" value="ECO:0007669"/>
    <property type="project" value="UniProtKB-SubCell"/>
</dbReference>
<dbReference type="SUPFAM" id="SSF47473">
    <property type="entry name" value="EF-hand"/>
    <property type="match status" value="1"/>
</dbReference>
<keyword evidence="4" id="KW-0808">Transferase</keyword>
<feature type="region of interest" description="Disordered" evidence="16">
    <location>
        <begin position="461"/>
        <end position="494"/>
    </location>
</feature>
<dbReference type="GO" id="GO:0005509">
    <property type="term" value="F:calcium ion binding"/>
    <property type="evidence" value="ECO:0007669"/>
    <property type="project" value="InterPro"/>
</dbReference>
<sequence length="1537" mass="173689">MDQDVFAWILNGRYKSTRTTALRNHGDDYEDDDEVVLQTDGTSYSTDEHLNVDSTRTLLRFNIFIAAIICVNVIVIGLEIDLGDFTANIEDRLGWYAVENVFLLIFTFEMVARMRHHGRYYFRDPWNTLDCIIVTLGIIETWFLAPIGSASNFRMLTSLRVIRLLRLGRLVHLLRSFKELWLIIMGLVDSLKTLGWVCLLLLLVLYVCGIFTTIQIGQDTDTYGEYRISSGGWDHKEYFGTVLRSMYTLFQIVTLENWADGIVRHVVSNEPLMVIFFVLFIMLTSFGLMNLVIGVIVENTLATARTNEDRIRRQQERERSRVLAHLKDIFEMADQDESGSLTVEEFRQAIRNPEVESKMKLIDLPVADAEELFMVLDHDGSGELSVDEFIGGCVRLKGSAKSKDLLAVQVSVESLAKKLDQLEGYLKDSEKKVSGLDHKTKRMLRDALEFFAPDEEPLSPMAGSTHKHYRPPPAVNSFGSPGKSPKRGDSSARVGRAGVQLAIPPYPDSVLTSPPTPYVSVRLGLRALGFSLSIDSAHRPEIEDMSEDNGKVPSRSEMRTAPTTEEDRGLLIDVNARLEDGQAALLEQISMQRAWIEELKATVASQAKQLSKMDVMQRSMKAIDLRNTNELKRCNKRHEVKHRELEMKARESELLRSSLKKLEGMLSEAEKARRWESRNASADRARTALERATRAEKLLNAMVCNKRLKSRQVESSGSIPAGNRWSSNDSEKTREDEKRRQARGEGIRRRILWLTIDRERAINLERIEEQRERRRCLAELEESRAELGKAREEIERLRKKLPTDPGASEAVTRFVQCLAARRTKRLEDLRSKARSPWIFPSNIAMKAVENSVATPRGDSYAIRARSTSSNTSGVSFSPVINTKYFSPEDAPSKEASPSSPLERLDFSTCRVLEQLPVDSKLHEGVPNQPRPVPNAVYATVPIQPLANPETVCVSPSAFRLLGVIDGIDYDKLDETFAQVSLYTFNLMLVWILLSRYVSGSRRIPGSPEPAAHAYCGHQFGYFSGQLGDGAAMLLGEEASLGPNYLQVNGIEIQLKGSGKTPFSRTADGRKVLRSTIREFLCSEHMHALGIPTTRAAAVSVSFEDKVLRDINYDGNAQFEPTAVVVRLAETFIRFGSFEIFKPIDSITGRSGPSAGDIKLLRRLVDFVIENYYEAECAGVDGGEERKCSNAVRSFIQDMEFRRYERFLESVVERTAKLVAQWQCVGFCHGVLNTDNMSIIGDTIDYGPFGFLEAFQRDYVCNTSDTGGRYTYEAQPKICLWNCTKLAEALAPILDSEKLVEILRNSYGKAFMKEYKRLMRMKLGLAEEREGDGDLVERLLDVMENTAADFTNTFRALSLVEVDGDEAEYEAALERIIDSCLTPEELADRLRVPVRPEILAQLKMVNPQTLPLYGIDEATLRRWEADFDKKRRYETMDGGAKQKSDREAWYAWLKSYAERLTAESGRRPDEERKRLMNQANPKVVLRNHLAQRVIDAAEDGNFEPVRQLLDVLIDPFKEEVPAEFTKRAPPGVKTIAVS</sequence>
<dbReference type="InterPro" id="IPR003846">
    <property type="entry name" value="SelO"/>
</dbReference>
<feature type="compositionally biased region" description="Polar residues" evidence="16">
    <location>
        <begin position="713"/>
        <end position="728"/>
    </location>
</feature>
<dbReference type="EMBL" id="JABANN010000078">
    <property type="protein sequence ID" value="KAF4672394.1"/>
    <property type="molecule type" value="Genomic_DNA"/>
</dbReference>
<feature type="transmembrane region" description="Helical" evidence="17">
    <location>
        <begin position="194"/>
        <end position="214"/>
    </location>
</feature>
<dbReference type="GO" id="GO:0016779">
    <property type="term" value="F:nucleotidyltransferase activity"/>
    <property type="evidence" value="ECO:0007669"/>
    <property type="project" value="UniProtKB-KW"/>
</dbReference>
<dbReference type="Gene3D" id="1.10.238.10">
    <property type="entry name" value="EF-hand"/>
    <property type="match status" value="1"/>
</dbReference>
<evidence type="ECO:0000256" key="9">
    <source>
        <dbReference type="ARBA" id="ARBA00022837"/>
    </source>
</evidence>
<keyword evidence="8" id="KW-0547">Nucleotide-binding</keyword>
<gene>
    <name evidence="19" type="ORF">FOL46_009023</name>
</gene>
<dbReference type="InterPro" id="IPR027359">
    <property type="entry name" value="Volt_channel_dom_sf"/>
</dbReference>
<keyword evidence="5 17" id="KW-0812">Transmembrane</keyword>
<dbReference type="PROSITE" id="PS50222">
    <property type="entry name" value="EF_HAND_2"/>
    <property type="match status" value="2"/>
</dbReference>
<evidence type="ECO:0000313" key="19">
    <source>
        <dbReference type="EMBL" id="KAF4672394.1"/>
    </source>
</evidence>
<dbReference type="HAMAP" id="MF_00692">
    <property type="entry name" value="SelO"/>
    <property type="match status" value="1"/>
</dbReference>
<dbReference type="PANTHER" id="PTHR12153:SF15">
    <property type="entry name" value="PROTEIN ADENYLYLTRANSFERASE SELO, MITOCHONDRIAL"/>
    <property type="match status" value="1"/>
</dbReference>
<feature type="transmembrane region" description="Helical" evidence="17">
    <location>
        <begin position="132"/>
        <end position="150"/>
    </location>
</feature>
<evidence type="ECO:0000256" key="7">
    <source>
        <dbReference type="ARBA" id="ARBA00022723"/>
    </source>
</evidence>
<keyword evidence="11" id="KW-0460">Magnesium</keyword>
<dbReference type="InterPro" id="IPR005821">
    <property type="entry name" value="Ion_trans_dom"/>
</dbReference>
<dbReference type="GO" id="GO:0005524">
    <property type="term" value="F:ATP binding"/>
    <property type="evidence" value="ECO:0007669"/>
    <property type="project" value="UniProtKB-KW"/>
</dbReference>
<dbReference type="SUPFAM" id="SSF81324">
    <property type="entry name" value="Voltage-gated potassium channels"/>
    <property type="match status" value="1"/>
</dbReference>
<evidence type="ECO:0000313" key="20">
    <source>
        <dbReference type="Proteomes" id="UP000572268"/>
    </source>
</evidence>
<evidence type="ECO:0000256" key="13">
    <source>
        <dbReference type="ARBA" id="ARBA00023136"/>
    </source>
</evidence>
<feature type="region of interest" description="Disordered" evidence="16">
    <location>
        <begin position="710"/>
        <end position="741"/>
    </location>
</feature>
<keyword evidence="7" id="KW-0479">Metal-binding</keyword>
<protein>
    <recommendedName>
        <fullName evidence="14">Selenoprotein O</fullName>
    </recommendedName>
</protein>
<evidence type="ECO:0000256" key="8">
    <source>
        <dbReference type="ARBA" id="ARBA00022741"/>
    </source>
</evidence>
<comment type="similarity">
    <text evidence="3">Belongs to the SELO family.</text>
</comment>
<feature type="transmembrane region" description="Helical" evidence="17">
    <location>
        <begin position="272"/>
        <end position="297"/>
    </location>
</feature>
<dbReference type="PANTHER" id="PTHR12153">
    <property type="entry name" value="SELENOPROTEIN O"/>
    <property type="match status" value="1"/>
</dbReference>
<accession>A0A7J6MLM4</accession>
<evidence type="ECO:0000256" key="2">
    <source>
        <dbReference type="ARBA" id="ARBA00004141"/>
    </source>
</evidence>
<evidence type="ECO:0000256" key="15">
    <source>
        <dbReference type="SAM" id="Coils"/>
    </source>
</evidence>
<keyword evidence="15" id="KW-0175">Coiled coil</keyword>
<comment type="subcellular location">
    <subcellularLocation>
        <location evidence="2">Membrane</location>
        <topology evidence="2">Multi-pass membrane protein</topology>
    </subcellularLocation>
</comment>
<evidence type="ECO:0000256" key="10">
    <source>
        <dbReference type="ARBA" id="ARBA00022840"/>
    </source>
</evidence>
<evidence type="ECO:0000256" key="14">
    <source>
        <dbReference type="ARBA" id="ARBA00031547"/>
    </source>
</evidence>
<dbReference type="GO" id="GO:0005216">
    <property type="term" value="F:monoatomic ion channel activity"/>
    <property type="evidence" value="ECO:0007669"/>
    <property type="project" value="InterPro"/>
</dbReference>
<dbReference type="Pfam" id="PF02696">
    <property type="entry name" value="SelO"/>
    <property type="match status" value="1"/>
</dbReference>
<dbReference type="Gene3D" id="1.10.287.70">
    <property type="match status" value="1"/>
</dbReference>
<evidence type="ECO:0000256" key="11">
    <source>
        <dbReference type="ARBA" id="ARBA00022842"/>
    </source>
</evidence>
<dbReference type="CDD" id="cd00051">
    <property type="entry name" value="EFh"/>
    <property type="match status" value="1"/>
</dbReference>
<dbReference type="Proteomes" id="UP000572268">
    <property type="component" value="Unassembled WGS sequence"/>
</dbReference>
<keyword evidence="6" id="KW-0548">Nucleotidyltransferase</keyword>
<evidence type="ECO:0000256" key="3">
    <source>
        <dbReference type="ARBA" id="ARBA00009747"/>
    </source>
</evidence>
<evidence type="ECO:0000256" key="1">
    <source>
        <dbReference type="ARBA" id="ARBA00001946"/>
    </source>
</evidence>
<dbReference type="Pfam" id="PF13499">
    <property type="entry name" value="EF-hand_7"/>
    <property type="match status" value="1"/>
</dbReference>
<dbReference type="InterPro" id="IPR002048">
    <property type="entry name" value="EF_hand_dom"/>
</dbReference>
<evidence type="ECO:0000259" key="18">
    <source>
        <dbReference type="PROSITE" id="PS50222"/>
    </source>
</evidence>
<keyword evidence="9" id="KW-0106">Calcium</keyword>
<name>A0A7J6MLM4_PEROL</name>
<feature type="compositionally biased region" description="Basic and acidic residues" evidence="16">
    <location>
        <begin position="729"/>
        <end position="741"/>
    </location>
</feature>
<keyword evidence="10" id="KW-0067">ATP-binding</keyword>
<dbReference type="PROSITE" id="PS00018">
    <property type="entry name" value="EF_HAND_1"/>
    <property type="match status" value="2"/>
</dbReference>
<comment type="cofactor">
    <cofactor evidence="1">
        <name>Mg(2+)</name>
        <dbReference type="ChEBI" id="CHEBI:18420"/>
    </cofactor>
</comment>
<keyword evidence="12 17" id="KW-1133">Transmembrane helix</keyword>
<evidence type="ECO:0000256" key="16">
    <source>
        <dbReference type="SAM" id="MobiDB-lite"/>
    </source>
</evidence>
<dbReference type="InterPro" id="IPR018247">
    <property type="entry name" value="EF_Hand_1_Ca_BS"/>
</dbReference>
<evidence type="ECO:0000256" key="6">
    <source>
        <dbReference type="ARBA" id="ARBA00022695"/>
    </source>
</evidence>
<evidence type="ECO:0000256" key="17">
    <source>
        <dbReference type="SAM" id="Phobius"/>
    </source>
</evidence>
<keyword evidence="13 17" id="KW-0472">Membrane</keyword>
<feature type="domain" description="EF-hand" evidence="18">
    <location>
        <begin position="321"/>
        <end position="356"/>
    </location>
</feature>
<dbReference type="Pfam" id="PF00520">
    <property type="entry name" value="Ion_trans"/>
    <property type="match status" value="1"/>
</dbReference>
<feature type="compositionally biased region" description="Basic and acidic residues" evidence="16">
    <location>
        <begin position="542"/>
        <end position="558"/>
    </location>
</feature>
<reference evidence="19 20" key="1">
    <citation type="submission" date="2020-04" db="EMBL/GenBank/DDBJ databases">
        <title>Perkinsus olseni comparative genomics.</title>
        <authorList>
            <person name="Bogema D.R."/>
        </authorList>
    </citation>
    <scope>NUCLEOTIDE SEQUENCE [LARGE SCALE GENOMIC DNA]</scope>
    <source>
        <strain evidence="19">ATCC PRA-31</strain>
    </source>
</reference>
<evidence type="ECO:0000256" key="12">
    <source>
        <dbReference type="ARBA" id="ARBA00022989"/>
    </source>
</evidence>
<dbReference type="InterPro" id="IPR011992">
    <property type="entry name" value="EF-hand-dom_pair"/>
</dbReference>
<feature type="domain" description="EF-hand" evidence="18">
    <location>
        <begin position="364"/>
        <end position="399"/>
    </location>
</feature>
<dbReference type="SMART" id="SM00054">
    <property type="entry name" value="EFh"/>
    <property type="match status" value="2"/>
</dbReference>
<evidence type="ECO:0000256" key="4">
    <source>
        <dbReference type="ARBA" id="ARBA00022679"/>
    </source>
</evidence>
<dbReference type="Gene3D" id="1.20.120.350">
    <property type="entry name" value="Voltage-gated potassium channels. Chain C"/>
    <property type="match status" value="1"/>
</dbReference>
<feature type="transmembrane region" description="Helical" evidence="17">
    <location>
        <begin position="93"/>
        <end position="112"/>
    </location>
</feature>
<feature type="transmembrane region" description="Helical" evidence="17">
    <location>
        <begin position="61"/>
        <end position="81"/>
    </location>
</feature>
<feature type="coiled-coil region" evidence="15">
    <location>
        <begin position="766"/>
        <end position="800"/>
    </location>
</feature>
<proteinExistence type="inferred from homology"/>